<gene>
    <name evidence="2" type="ORF">ILUMI_09109</name>
</gene>
<feature type="region of interest" description="Disordered" evidence="1">
    <location>
        <begin position="47"/>
        <end position="83"/>
    </location>
</feature>
<proteinExistence type="predicted"/>
<keyword evidence="3" id="KW-1185">Reference proteome</keyword>
<feature type="compositionally biased region" description="Low complexity" evidence="1">
    <location>
        <begin position="57"/>
        <end position="77"/>
    </location>
</feature>
<comment type="caution">
    <text evidence="2">The sequence shown here is derived from an EMBL/GenBank/DDBJ whole genome shotgun (WGS) entry which is preliminary data.</text>
</comment>
<evidence type="ECO:0000256" key="1">
    <source>
        <dbReference type="SAM" id="MobiDB-lite"/>
    </source>
</evidence>
<evidence type="ECO:0000313" key="2">
    <source>
        <dbReference type="EMBL" id="KAF2897082.1"/>
    </source>
</evidence>
<reference evidence="2" key="1">
    <citation type="submission" date="2019-08" db="EMBL/GenBank/DDBJ databases">
        <title>The genome of the North American firefly Photinus pyralis.</title>
        <authorList>
            <consortium name="Photinus pyralis genome working group"/>
            <person name="Fallon T.R."/>
            <person name="Sander Lower S.E."/>
            <person name="Weng J.-K."/>
        </authorList>
    </citation>
    <scope>NUCLEOTIDE SEQUENCE</scope>
    <source>
        <strain evidence="2">TRF0915ILg1</strain>
        <tissue evidence="2">Whole body</tissue>
    </source>
</reference>
<accession>A0A8K0D6F2</accession>
<dbReference type="EMBL" id="VTPC01004488">
    <property type="protein sequence ID" value="KAF2897082.1"/>
    <property type="molecule type" value="Genomic_DNA"/>
</dbReference>
<dbReference type="AlphaFoldDB" id="A0A8K0D6F2"/>
<protein>
    <submittedName>
        <fullName evidence="2">Uncharacterized protein</fullName>
    </submittedName>
</protein>
<sequence length="197" mass="22698">MTEGFLAKVVEHDTLGRPEDENVTAAFQLICKQLDENQDEFQFSLHSKLSTSDSHQQHLPSQNQPLSLSSNQLPLSSKAQGTDNFTANKQQRPYMGHSPIHYLPYAYQLSPNQHKPLIRQNNAMQVSPNCGNENQHEEKLHTQKMIEENEYRMEEIDLEQLEEVIGKIKTGKVNRADRIDPELMNRSRRKGIHVENI</sequence>
<evidence type="ECO:0000313" key="3">
    <source>
        <dbReference type="Proteomes" id="UP000801492"/>
    </source>
</evidence>
<organism evidence="2 3">
    <name type="scientific">Ignelater luminosus</name>
    <name type="common">Cucubano</name>
    <name type="synonym">Pyrophorus luminosus</name>
    <dbReference type="NCBI Taxonomy" id="2038154"/>
    <lineage>
        <taxon>Eukaryota</taxon>
        <taxon>Metazoa</taxon>
        <taxon>Ecdysozoa</taxon>
        <taxon>Arthropoda</taxon>
        <taxon>Hexapoda</taxon>
        <taxon>Insecta</taxon>
        <taxon>Pterygota</taxon>
        <taxon>Neoptera</taxon>
        <taxon>Endopterygota</taxon>
        <taxon>Coleoptera</taxon>
        <taxon>Polyphaga</taxon>
        <taxon>Elateriformia</taxon>
        <taxon>Elateroidea</taxon>
        <taxon>Elateridae</taxon>
        <taxon>Agrypninae</taxon>
        <taxon>Pyrophorini</taxon>
        <taxon>Ignelater</taxon>
    </lineage>
</organism>
<dbReference type="Proteomes" id="UP000801492">
    <property type="component" value="Unassembled WGS sequence"/>
</dbReference>
<name>A0A8K0D6F2_IGNLU</name>